<reference evidence="1 2" key="1">
    <citation type="submission" date="2014-12" db="EMBL/GenBank/DDBJ databases">
        <title>Whole genome sequence of Candidatus Rickettsia asemboensis strain NMRCii isolated from cat fleas in west Kenya.</title>
        <authorList>
            <person name="Jima D."/>
            <person name="Luce-Fedrow A."/>
            <person name="Yang Y."/>
            <person name="Maina A.N."/>
            <person name="Snesrud E.C."/>
            <person name="Jarman R.G."/>
            <person name="Richards A.L."/>
            <person name="Hang J."/>
        </authorList>
    </citation>
    <scope>NUCLEOTIDE SEQUENCE [LARGE SCALE GENOMIC DNA]</scope>
    <source>
        <strain evidence="1 2">NMRCii</strain>
    </source>
</reference>
<dbReference type="AlphaFoldDB" id="A0A0C2RAN1"/>
<evidence type="ECO:0000313" key="1">
    <source>
        <dbReference type="EMBL" id="KIJ89243.1"/>
    </source>
</evidence>
<protein>
    <recommendedName>
        <fullName evidence="3">HEAT repeat domain-containing protein</fullName>
    </recommendedName>
</protein>
<dbReference type="SUPFAM" id="SSF48371">
    <property type="entry name" value="ARM repeat"/>
    <property type="match status" value="1"/>
</dbReference>
<dbReference type="Gene3D" id="1.25.10.10">
    <property type="entry name" value="Leucine-rich Repeat Variant"/>
    <property type="match status" value="1"/>
</dbReference>
<dbReference type="EMBL" id="JWSW01000003">
    <property type="protein sequence ID" value="KIJ89243.1"/>
    <property type="molecule type" value="Genomic_DNA"/>
</dbReference>
<evidence type="ECO:0000313" key="2">
    <source>
        <dbReference type="Proteomes" id="UP000031952"/>
    </source>
</evidence>
<comment type="caution">
    <text evidence="1">The sequence shown here is derived from an EMBL/GenBank/DDBJ whole genome shotgun (WGS) entry which is preliminary data.</text>
</comment>
<dbReference type="Proteomes" id="UP000031952">
    <property type="component" value="Unassembled WGS sequence"/>
</dbReference>
<accession>A0A0C2RAN1</accession>
<dbReference type="InterPro" id="IPR011989">
    <property type="entry name" value="ARM-like"/>
</dbReference>
<dbReference type="InterPro" id="IPR016024">
    <property type="entry name" value="ARM-type_fold"/>
</dbReference>
<evidence type="ECO:0008006" key="3">
    <source>
        <dbReference type="Google" id="ProtNLM"/>
    </source>
</evidence>
<proteinExistence type="predicted"/>
<name>A0A0C2RAN1_9RICK</name>
<keyword evidence="2" id="KW-1185">Reference proteome</keyword>
<organism evidence="1 2">
    <name type="scientific">Rickettsia asembonensis</name>
    <dbReference type="NCBI Taxonomy" id="1068590"/>
    <lineage>
        <taxon>Bacteria</taxon>
        <taxon>Pseudomonadati</taxon>
        <taxon>Pseudomonadota</taxon>
        <taxon>Alphaproteobacteria</taxon>
        <taxon>Rickettsiales</taxon>
        <taxon>Rickettsiaceae</taxon>
        <taxon>Rickettsieae</taxon>
        <taxon>Rickettsia</taxon>
        <taxon>spotted fever group</taxon>
    </lineage>
</organism>
<sequence>MIMSEEEHKNHPDIIDLPEWERTFYYLIYVGRYEDYDYAIDYLTKNLRNPEELIQAGAIEAISLLVNRFYNIKEDLILPLLLKNLKSTNEKILNVTLETLGDIAHYVPRLKRKICLAHYLLKVFQNIL</sequence>
<gene>
    <name evidence="1" type="ORF">SB78_00535</name>
</gene>